<gene>
    <name evidence="1" type="ORF">PUN28_002244</name>
</gene>
<comment type="caution">
    <text evidence="1">The sequence shown here is derived from an EMBL/GenBank/DDBJ whole genome shotgun (WGS) entry which is preliminary data.</text>
</comment>
<dbReference type="Proteomes" id="UP001430953">
    <property type="component" value="Unassembled WGS sequence"/>
</dbReference>
<protein>
    <submittedName>
        <fullName evidence="1">Uncharacterized protein</fullName>
    </submittedName>
</protein>
<proteinExistence type="predicted"/>
<evidence type="ECO:0000313" key="1">
    <source>
        <dbReference type="EMBL" id="KAL0130433.1"/>
    </source>
</evidence>
<dbReference type="EMBL" id="JADYXP020000002">
    <property type="protein sequence ID" value="KAL0130433.1"/>
    <property type="molecule type" value="Genomic_DNA"/>
</dbReference>
<reference evidence="1 2" key="1">
    <citation type="submission" date="2023-03" db="EMBL/GenBank/DDBJ databases">
        <title>High recombination rates correlate with genetic variation in Cardiocondyla obscurior ants.</title>
        <authorList>
            <person name="Errbii M."/>
        </authorList>
    </citation>
    <scope>NUCLEOTIDE SEQUENCE [LARGE SCALE GENOMIC DNA]</scope>
    <source>
        <strain evidence="1">Alpha-2009</strain>
        <tissue evidence="1">Whole body</tissue>
    </source>
</reference>
<evidence type="ECO:0000313" key="2">
    <source>
        <dbReference type="Proteomes" id="UP001430953"/>
    </source>
</evidence>
<keyword evidence="2" id="KW-1185">Reference proteome</keyword>
<sequence>MLYMIKIYKIYNPYYKYTINQIFNYTENIIDTRNTTDGKPVLRVSSSLLGIGTTCSTSNLSFS</sequence>
<name>A0AAW2GT62_9HYME</name>
<accession>A0AAW2GT62</accession>
<organism evidence="1 2">
    <name type="scientific">Cardiocondyla obscurior</name>
    <dbReference type="NCBI Taxonomy" id="286306"/>
    <lineage>
        <taxon>Eukaryota</taxon>
        <taxon>Metazoa</taxon>
        <taxon>Ecdysozoa</taxon>
        <taxon>Arthropoda</taxon>
        <taxon>Hexapoda</taxon>
        <taxon>Insecta</taxon>
        <taxon>Pterygota</taxon>
        <taxon>Neoptera</taxon>
        <taxon>Endopterygota</taxon>
        <taxon>Hymenoptera</taxon>
        <taxon>Apocrita</taxon>
        <taxon>Aculeata</taxon>
        <taxon>Formicoidea</taxon>
        <taxon>Formicidae</taxon>
        <taxon>Myrmicinae</taxon>
        <taxon>Cardiocondyla</taxon>
    </lineage>
</organism>
<dbReference type="AlphaFoldDB" id="A0AAW2GT62"/>